<feature type="transmembrane region" description="Helical" evidence="2">
    <location>
        <begin position="42"/>
        <end position="63"/>
    </location>
</feature>
<feature type="compositionally biased region" description="Polar residues" evidence="1">
    <location>
        <begin position="250"/>
        <end position="263"/>
    </location>
</feature>
<protein>
    <submittedName>
        <fullName evidence="3">Uncharacterized protein</fullName>
    </submittedName>
</protein>
<evidence type="ECO:0000256" key="1">
    <source>
        <dbReference type="SAM" id="MobiDB-lite"/>
    </source>
</evidence>
<feature type="region of interest" description="Disordered" evidence="1">
    <location>
        <begin position="198"/>
        <end position="314"/>
    </location>
</feature>
<keyword evidence="4" id="KW-1185">Reference proteome</keyword>
<proteinExistence type="predicted"/>
<dbReference type="EMBL" id="BSQG01000005">
    <property type="protein sequence ID" value="GLU49048.1"/>
    <property type="molecule type" value="Genomic_DNA"/>
</dbReference>
<gene>
    <name evidence="3" type="ORF">Nans01_33990</name>
</gene>
<evidence type="ECO:0000256" key="2">
    <source>
        <dbReference type="SAM" id="Phobius"/>
    </source>
</evidence>
<feature type="compositionally biased region" description="Gly residues" evidence="1">
    <location>
        <begin position="305"/>
        <end position="314"/>
    </location>
</feature>
<feature type="transmembrane region" description="Helical" evidence="2">
    <location>
        <begin position="172"/>
        <end position="193"/>
    </location>
</feature>
<reference evidence="3" key="1">
    <citation type="submission" date="2023-02" db="EMBL/GenBank/DDBJ databases">
        <title>Nocardiopsis ansamitocini NBRC 112285.</title>
        <authorList>
            <person name="Ichikawa N."/>
            <person name="Sato H."/>
            <person name="Tonouchi N."/>
        </authorList>
    </citation>
    <scope>NUCLEOTIDE SEQUENCE</scope>
    <source>
        <strain evidence="3">NBRC 112285</strain>
    </source>
</reference>
<keyword evidence="2" id="KW-1133">Transmembrane helix</keyword>
<sequence length="314" mass="31420">MSEDAQEKKKRIDLSMSQIAGGGLATLTAATAASYLGVYGTIIGAAVMSVISTVGTAVAQHYLKRSGDQARVLAERAHLVPGGPNAPMTATGELRVSGPGTVTDADTLLAATTETGATDLDDHTRTRALPVLGTDVTGATDTTRAIPEPDADDPQDGPGPLPAAKWKSPRSMILAAVAVFLVVMAVIFTFELVSGRSLGDTVRGRDGASAPSLLGGAPATEPADPGEQESGPRPDAVESSPEPVAPEPSTDPQDGTTDDSTTGPVDPTGPAPDEPGEPTAQPEPGSEGGQDGGDQEPGAPAPAPGGQGEQGTPP</sequence>
<feature type="region of interest" description="Disordered" evidence="1">
    <location>
        <begin position="133"/>
        <end position="166"/>
    </location>
</feature>
<organism evidence="3 4">
    <name type="scientific">Nocardiopsis ansamitocini</name>
    <dbReference type="NCBI Taxonomy" id="1670832"/>
    <lineage>
        <taxon>Bacteria</taxon>
        <taxon>Bacillati</taxon>
        <taxon>Actinomycetota</taxon>
        <taxon>Actinomycetes</taxon>
        <taxon>Streptosporangiales</taxon>
        <taxon>Nocardiopsidaceae</taxon>
        <taxon>Nocardiopsis</taxon>
    </lineage>
</organism>
<accession>A0A9W6P8Q9</accession>
<name>A0A9W6P8Q9_9ACTN</name>
<evidence type="ECO:0000313" key="4">
    <source>
        <dbReference type="Proteomes" id="UP001165092"/>
    </source>
</evidence>
<evidence type="ECO:0000313" key="3">
    <source>
        <dbReference type="EMBL" id="GLU49048.1"/>
    </source>
</evidence>
<keyword evidence="2" id="KW-0472">Membrane</keyword>
<keyword evidence="2" id="KW-0812">Transmembrane</keyword>
<dbReference type="Proteomes" id="UP001165092">
    <property type="component" value="Unassembled WGS sequence"/>
</dbReference>
<dbReference type="AlphaFoldDB" id="A0A9W6P8Q9"/>
<comment type="caution">
    <text evidence="3">The sequence shown here is derived from an EMBL/GenBank/DDBJ whole genome shotgun (WGS) entry which is preliminary data.</text>
</comment>